<evidence type="ECO:0000259" key="1">
    <source>
        <dbReference type="Pfam" id="PF00534"/>
    </source>
</evidence>
<dbReference type="PANTHER" id="PTHR45947">
    <property type="entry name" value="SULFOQUINOVOSYL TRANSFERASE SQD2"/>
    <property type="match status" value="1"/>
</dbReference>
<accession>A0A3E0U0V1</accession>
<dbReference type="InterPro" id="IPR028098">
    <property type="entry name" value="Glyco_trans_4-like_N"/>
</dbReference>
<dbReference type="InterPro" id="IPR050194">
    <property type="entry name" value="Glycosyltransferase_grp1"/>
</dbReference>
<feature type="domain" description="Glycosyl transferase family 1" evidence="1">
    <location>
        <begin position="165"/>
        <end position="305"/>
    </location>
</feature>
<comment type="caution">
    <text evidence="3">The sequence shown here is derived from an EMBL/GenBank/DDBJ whole genome shotgun (WGS) entry which is preliminary data.</text>
</comment>
<dbReference type="CDD" id="cd03801">
    <property type="entry name" value="GT4_PimA-like"/>
    <property type="match status" value="1"/>
</dbReference>
<evidence type="ECO:0000313" key="4">
    <source>
        <dbReference type="Proteomes" id="UP000256899"/>
    </source>
</evidence>
<proteinExistence type="predicted"/>
<keyword evidence="4" id="KW-1185">Reference proteome</keyword>
<dbReference type="SUPFAM" id="SSF53756">
    <property type="entry name" value="UDP-Glycosyltransferase/glycogen phosphorylase"/>
    <property type="match status" value="1"/>
</dbReference>
<dbReference type="Gene3D" id="3.40.50.2000">
    <property type="entry name" value="Glycogen Phosphorylase B"/>
    <property type="match status" value="2"/>
</dbReference>
<reference evidence="4" key="1">
    <citation type="submission" date="2018-08" db="EMBL/GenBank/DDBJ databases">
        <title>Thalassotalea euphylliae genome.</title>
        <authorList>
            <person name="Summers S."/>
            <person name="Rice S.A."/>
            <person name="Freckelton M.L."/>
            <person name="Nedved B.T."/>
            <person name="Hadfield M.G."/>
        </authorList>
    </citation>
    <scope>NUCLEOTIDE SEQUENCE [LARGE SCALE GENOMIC DNA]</scope>
    <source>
        <strain evidence="4">H3</strain>
    </source>
</reference>
<name>A0A3E0U0V1_9GAMM</name>
<protein>
    <submittedName>
        <fullName evidence="3">Glycosyltransferase</fullName>
    </submittedName>
</protein>
<evidence type="ECO:0000313" key="3">
    <source>
        <dbReference type="EMBL" id="REL30213.1"/>
    </source>
</evidence>
<dbReference type="AlphaFoldDB" id="A0A3E0U0V1"/>
<dbReference type="GO" id="GO:0016757">
    <property type="term" value="F:glycosyltransferase activity"/>
    <property type="evidence" value="ECO:0007669"/>
    <property type="project" value="InterPro"/>
</dbReference>
<dbReference type="EMBL" id="QUOT01000001">
    <property type="protein sequence ID" value="REL30213.1"/>
    <property type="molecule type" value="Genomic_DNA"/>
</dbReference>
<keyword evidence="3" id="KW-0808">Transferase</keyword>
<organism evidence="3 4">
    <name type="scientific">Thalassotalea euphylliae</name>
    <dbReference type="NCBI Taxonomy" id="1655234"/>
    <lineage>
        <taxon>Bacteria</taxon>
        <taxon>Pseudomonadati</taxon>
        <taxon>Pseudomonadota</taxon>
        <taxon>Gammaproteobacteria</taxon>
        <taxon>Alteromonadales</taxon>
        <taxon>Colwelliaceae</taxon>
        <taxon>Thalassotalea</taxon>
    </lineage>
</organism>
<dbReference type="Proteomes" id="UP000256899">
    <property type="component" value="Unassembled WGS sequence"/>
</dbReference>
<sequence>MINLLILSNMGPSTNKPQSGLFVHNQFKELRDSHHEAFATEYFYLDQEEKAGLAKLFRYPLFFVRFLWRYIFAIKTQNIIHVHFYFPTIILAAAYKWFRNPKVKILVTYHGSDIYKYMPPNAIYRLLSKCVDEHIFVSENLKQQFFTPIEGYVLSAGVSSCYYEQQTDVKHKSVDIMFVGRLDENKGSERLISLIKSTPKLRFLVVGQGEYFDELAGHQFNNVTLIANASPEQLKHYYHQSKFLLNLSMNESFGLVITEAMACGVPTIATETDGGKLQIKSGVNGFLLPNNEQWLATNLANFIEEKLTLLNDGIDDKTDFYIDYQTLSSNARASAEPYKLANVVEELVRLYRSII</sequence>
<dbReference type="Pfam" id="PF13439">
    <property type="entry name" value="Glyco_transf_4"/>
    <property type="match status" value="1"/>
</dbReference>
<dbReference type="Pfam" id="PF00534">
    <property type="entry name" value="Glycos_transf_1"/>
    <property type="match status" value="1"/>
</dbReference>
<dbReference type="PANTHER" id="PTHR45947:SF3">
    <property type="entry name" value="SULFOQUINOVOSYL TRANSFERASE SQD2"/>
    <property type="match status" value="1"/>
</dbReference>
<evidence type="ECO:0000259" key="2">
    <source>
        <dbReference type="Pfam" id="PF13439"/>
    </source>
</evidence>
<feature type="domain" description="Glycosyltransferase subfamily 4-like N-terminal" evidence="2">
    <location>
        <begin position="53"/>
        <end position="145"/>
    </location>
</feature>
<gene>
    <name evidence="3" type="ORF">DXX94_05555</name>
</gene>
<dbReference type="InterPro" id="IPR001296">
    <property type="entry name" value="Glyco_trans_1"/>
</dbReference>